<dbReference type="Pfam" id="PF19773">
    <property type="entry name" value="DUF6259"/>
    <property type="match status" value="1"/>
</dbReference>
<organism evidence="2 3">
    <name type="scientific">Acidisarcina polymorpha</name>
    <dbReference type="NCBI Taxonomy" id="2211140"/>
    <lineage>
        <taxon>Bacteria</taxon>
        <taxon>Pseudomonadati</taxon>
        <taxon>Acidobacteriota</taxon>
        <taxon>Terriglobia</taxon>
        <taxon>Terriglobales</taxon>
        <taxon>Acidobacteriaceae</taxon>
        <taxon>Acidisarcina</taxon>
    </lineage>
</organism>
<evidence type="ECO:0000313" key="3">
    <source>
        <dbReference type="Proteomes" id="UP000253606"/>
    </source>
</evidence>
<dbReference type="EMBL" id="CP030840">
    <property type="protein sequence ID" value="AXC13914.1"/>
    <property type="molecule type" value="Genomic_DNA"/>
</dbReference>
<evidence type="ECO:0000259" key="1">
    <source>
        <dbReference type="Pfam" id="PF19773"/>
    </source>
</evidence>
<reference evidence="2 3" key="1">
    <citation type="journal article" date="2018" name="Front. Microbiol.">
        <title>Hydrolytic Capabilities as a Key to Environmental Success: Chitinolytic and Cellulolytic Acidobacteria From Acidic Sub-arctic Soils and Boreal Peatlands.</title>
        <authorList>
            <person name="Belova S.E."/>
            <person name="Ravin N.V."/>
            <person name="Pankratov T.A."/>
            <person name="Rakitin A.L."/>
            <person name="Ivanova A.A."/>
            <person name="Beletsky A.V."/>
            <person name="Mardanov A.V."/>
            <person name="Sinninghe Damste J.S."/>
            <person name="Dedysh S.N."/>
        </authorList>
    </citation>
    <scope>NUCLEOTIDE SEQUENCE [LARGE SCALE GENOMIC DNA]</scope>
    <source>
        <strain evidence="2 3">SBC82</strain>
    </source>
</reference>
<dbReference type="Gene3D" id="3.20.20.80">
    <property type="entry name" value="Glycosidases"/>
    <property type="match status" value="1"/>
</dbReference>
<dbReference type="InterPro" id="IPR046226">
    <property type="entry name" value="DUF6259"/>
</dbReference>
<keyword evidence="3" id="KW-1185">Reference proteome</keyword>
<gene>
    <name evidence="2" type="ORF">ACPOL_4644</name>
</gene>
<protein>
    <recommendedName>
        <fullName evidence="1">DUF6259 domain-containing protein</fullName>
    </recommendedName>
</protein>
<accession>A0A2Z5G503</accession>
<dbReference type="Proteomes" id="UP000253606">
    <property type="component" value="Chromosome"/>
</dbReference>
<sequence length="737" mass="82035">MLRIGAAAAIGACLPSIADADTSADALRTVDAATTEEIVLTGSMTRVEFVRKGLQLHLKQIQRDGRPPLLYADRYLQQAGADTLGNPMAVVVLSGPHQGVYGMDGFEITGIQMSGSRVLAYFKHSSLPLQSGIEVTVEGDVIEWRGQAAWNGADDVDLDFYFPLLARIKLSGPNLDRLVAGELSGTARGPLGDLNFSQTYLGGLSTPAYLIDGGDCGFAFLEDSLADFAADPGGCRQRSAVIGNVFPLVDDLDVALELPRGSQGPFAGWRHRRLLLGTSRFGGQAEYDKAESDGTLPIIKLGDSVDLGPVFTYLYDGPWKVAALWLRERRQHLPMRASPASWYRETTLLAEESPDGLFRAGRGLYDLPLIMRERREVGSDMLSLPGFSEPEIMGTQKNMLNRGDYFYTAENLGGLEAVRRGVEAAHREGGHILLYVEGLIVWKRSRIGRSKARDWALMNADGSLTENYKGFFDMCPAEKGWQDWFATTLADVVRETGVDGFFMDSMLATDNHRCFNPKHSHAPQPDIWNWGLRQVLRRVREEVDKANPNTILLCEGVGDMAREFIDGTLSHGHAWTRMNFTVPLLRFLHPQMRTFEAWGMQPHGRNAPLWPVAKPLLWNAVNGYRVFAELESQEQLAPLGRMVRKYFDMYPEICDAQVSAFDTACVEVWTQIFESLPRVLTVANATEKPITARMTFPQTVQTGILFDRCDQRTISVRFGKAELSLDPWEFRAFELRP</sequence>
<proteinExistence type="predicted"/>
<dbReference type="InterPro" id="IPR017853">
    <property type="entry name" value="GH"/>
</dbReference>
<dbReference type="SUPFAM" id="SSF51445">
    <property type="entry name" value="(Trans)glycosidases"/>
    <property type="match status" value="1"/>
</dbReference>
<name>A0A2Z5G503_9BACT</name>
<feature type="domain" description="DUF6259" evidence="1">
    <location>
        <begin position="404"/>
        <end position="572"/>
    </location>
</feature>
<dbReference type="AlphaFoldDB" id="A0A2Z5G503"/>
<dbReference type="RefSeq" id="WP_161557485.1">
    <property type="nucleotide sequence ID" value="NZ_CP030840.1"/>
</dbReference>
<evidence type="ECO:0000313" key="2">
    <source>
        <dbReference type="EMBL" id="AXC13914.1"/>
    </source>
</evidence>
<dbReference type="KEGG" id="abas:ACPOL_4644"/>